<dbReference type="InterPro" id="IPR036390">
    <property type="entry name" value="WH_DNA-bd_sf"/>
</dbReference>
<evidence type="ECO:0000313" key="3">
    <source>
        <dbReference type="EMBL" id="MBP1938560.1"/>
    </source>
</evidence>
<dbReference type="InterPro" id="IPR005149">
    <property type="entry name" value="Tscrpt_reg_PadR_N"/>
</dbReference>
<accession>A0ABS4H935</accession>
<dbReference type="PANTHER" id="PTHR43252">
    <property type="entry name" value="TRANSCRIPTIONAL REGULATOR YQJI"/>
    <property type="match status" value="1"/>
</dbReference>
<sequence>MNSLGYTLLGMIARKPSSGYELKRNLEGFWHVEYSQIYPLLSKMEQEGLTTYELEEQSGNKPDKKIYSITSKGLTLLKEWLPKPPAPPVQRDEFLAKVNTMWLTEPYTMKLLFEERIAAFKKQVAHHKEELRVMEEQFGDGVQDLSSIYFGRYMLYHQRLRHDQEEIAWCEWVLSIVNKQLSSK</sequence>
<dbReference type="RefSeq" id="WP_209853156.1">
    <property type="nucleotide sequence ID" value="NZ_CBCRVE010000016.1"/>
</dbReference>
<dbReference type="InterPro" id="IPR036388">
    <property type="entry name" value="WH-like_DNA-bd_sf"/>
</dbReference>
<feature type="domain" description="Transcription regulator PadR C-terminal" evidence="2">
    <location>
        <begin position="91"/>
        <end position="176"/>
    </location>
</feature>
<dbReference type="Pfam" id="PF10400">
    <property type="entry name" value="Vir_act_alpha_C"/>
    <property type="match status" value="1"/>
</dbReference>
<dbReference type="Pfam" id="PF03551">
    <property type="entry name" value="PadR"/>
    <property type="match status" value="1"/>
</dbReference>
<organism evidence="3 4">
    <name type="scientific">Paenibacillus sediminis</name>
    <dbReference type="NCBI Taxonomy" id="664909"/>
    <lineage>
        <taxon>Bacteria</taxon>
        <taxon>Bacillati</taxon>
        <taxon>Bacillota</taxon>
        <taxon>Bacilli</taxon>
        <taxon>Bacillales</taxon>
        <taxon>Paenibacillaceae</taxon>
        <taxon>Paenibacillus</taxon>
    </lineage>
</organism>
<dbReference type="PANTHER" id="PTHR43252:SF4">
    <property type="entry name" value="TRANSCRIPTIONAL REGULATORY PROTEIN"/>
    <property type="match status" value="1"/>
</dbReference>
<comment type="caution">
    <text evidence="3">The sequence shown here is derived from an EMBL/GenBank/DDBJ whole genome shotgun (WGS) entry which is preliminary data.</text>
</comment>
<evidence type="ECO:0000259" key="1">
    <source>
        <dbReference type="Pfam" id="PF03551"/>
    </source>
</evidence>
<keyword evidence="3" id="KW-0238">DNA-binding</keyword>
<dbReference type="EMBL" id="JAGGKP010000017">
    <property type="protein sequence ID" value="MBP1938560.1"/>
    <property type="molecule type" value="Genomic_DNA"/>
</dbReference>
<name>A0ABS4H935_9BACL</name>
<evidence type="ECO:0000259" key="2">
    <source>
        <dbReference type="Pfam" id="PF10400"/>
    </source>
</evidence>
<dbReference type="SUPFAM" id="SSF46785">
    <property type="entry name" value="Winged helix' DNA-binding domain"/>
    <property type="match status" value="1"/>
</dbReference>
<keyword evidence="4" id="KW-1185">Reference proteome</keyword>
<dbReference type="GO" id="GO:0003677">
    <property type="term" value="F:DNA binding"/>
    <property type="evidence" value="ECO:0007669"/>
    <property type="project" value="UniProtKB-KW"/>
</dbReference>
<evidence type="ECO:0000313" key="4">
    <source>
        <dbReference type="Proteomes" id="UP001519273"/>
    </source>
</evidence>
<dbReference type="Gene3D" id="6.10.140.190">
    <property type="match status" value="1"/>
</dbReference>
<dbReference type="Proteomes" id="UP001519273">
    <property type="component" value="Unassembled WGS sequence"/>
</dbReference>
<feature type="domain" description="Transcription regulator PadR N-terminal" evidence="1">
    <location>
        <begin position="8"/>
        <end position="78"/>
    </location>
</feature>
<dbReference type="Gene3D" id="1.10.10.10">
    <property type="entry name" value="Winged helix-like DNA-binding domain superfamily/Winged helix DNA-binding domain"/>
    <property type="match status" value="1"/>
</dbReference>
<dbReference type="InterPro" id="IPR018309">
    <property type="entry name" value="Tscrpt_reg_PadR_C"/>
</dbReference>
<proteinExistence type="predicted"/>
<protein>
    <submittedName>
        <fullName evidence="3">DNA-binding PadR family transcriptional regulator</fullName>
    </submittedName>
</protein>
<reference evidence="3 4" key="1">
    <citation type="submission" date="2021-03" db="EMBL/GenBank/DDBJ databases">
        <title>Genomic Encyclopedia of Type Strains, Phase IV (KMG-IV): sequencing the most valuable type-strain genomes for metagenomic binning, comparative biology and taxonomic classification.</title>
        <authorList>
            <person name="Goeker M."/>
        </authorList>
    </citation>
    <scope>NUCLEOTIDE SEQUENCE [LARGE SCALE GENOMIC DNA]</scope>
    <source>
        <strain evidence="3 4">DSM 23491</strain>
    </source>
</reference>
<gene>
    <name evidence="3" type="ORF">J2Z20_003500</name>
</gene>